<dbReference type="GO" id="GO:0016787">
    <property type="term" value="F:hydrolase activity"/>
    <property type="evidence" value="ECO:0007669"/>
    <property type="project" value="UniProtKB-KW"/>
</dbReference>
<dbReference type="SUPFAM" id="SSF50494">
    <property type="entry name" value="Trypsin-like serine proteases"/>
    <property type="match status" value="1"/>
</dbReference>
<evidence type="ECO:0000313" key="3">
    <source>
        <dbReference type="Proteomes" id="UP000623172"/>
    </source>
</evidence>
<dbReference type="AlphaFoldDB" id="A0A926D4G8"/>
<sequence>MRETWKKRLGITLAALVTLLNFSAPVQLIKNIPDELRVLDGQSYAINFNLPGGIEVKGENVEVVGSTAGQTLAEVNDGHTPLELKSSGSSGQLELSLFGILPLKTIDVKVIESQSLLVGGQSIGVTLYTRGALVVGTAEITDENGDLHNPAQEAGLLPGDVIISAEGMTIEDSEHLSQIISNSKSESIPLTVERNGETLEISITPVKDMLDDTMRLGIWVRDSTAGVGTLSFCDPTTMKFGALGHAITDLDTGTTLTVKDGEIMHSRILDVTKGERGQPGELKGTFLDNQEVMGSISKNTQFGLYGTCYDLPENPIYPDPLPIGVQSMVTAGPATILTTLDDEGIKEYDCEIVEVNRQSKPTAKGMVVKITDKDLLERTGGIVQGMSGSPIIQNGRIVGAITHVFINDPTRGYGIFIEWMLSEANSE</sequence>
<dbReference type="EC" id="3.4.21.116" evidence="2"/>
<dbReference type="InterPro" id="IPR009003">
    <property type="entry name" value="Peptidase_S1_PA"/>
</dbReference>
<dbReference type="PROSITE" id="PS51494">
    <property type="entry name" value="SPOIVB"/>
    <property type="match status" value="1"/>
</dbReference>
<feature type="domain" description="Peptidase S55" evidence="1">
    <location>
        <begin position="197"/>
        <end position="427"/>
    </location>
</feature>
<keyword evidence="2" id="KW-0378">Hydrolase</keyword>
<comment type="caution">
    <text evidence="2">The sequence shown here is derived from an EMBL/GenBank/DDBJ whole genome shotgun (WGS) entry which is preliminary data.</text>
</comment>
<dbReference type="InterPro" id="IPR008763">
    <property type="entry name" value="Peptidase_S55"/>
</dbReference>
<name>A0A926D4G8_9FIRM</name>
<dbReference type="Gene3D" id="2.30.42.10">
    <property type="match status" value="1"/>
</dbReference>
<dbReference type="InterPro" id="IPR036034">
    <property type="entry name" value="PDZ_sf"/>
</dbReference>
<dbReference type="SUPFAM" id="SSF50156">
    <property type="entry name" value="PDZ domain-like"/>
    <property type="match status" value="1"/>
</dbReference>
<evidence type="ECO:0000259" key="1">
    <source>
        <dbReference type="PROSITE" id="PS51494"/>
    </source>
</evidence>
<organism evidence="2 3">
    <name type="scientific">Gehongia tenuis</name>
    <dbReference type="NCBI Taxonomy" id="2763655"/>
    <lineage>
        <taxon>Bacteria</taxon>
        <taxon>Bacillati</taxon>
        <taxon>Bacillota</taxon>
        <taxon>Clostridia</taxon>
        <taxon>Christensenellales</taxon>
        <taxon>Christensenellaceae</taxon>
        <taxon>Gehongia</taxon>
    </lineage>
</organism>
<protein>
    <submittedName>
        <fullName evidence="2">SpoIVB peptidase</fullName>
        <ecNumber evidence="2">3.4.21.116</ecNumber>
    </submittedName>
</protein>
<evidence type="ECO:0000313" key="2">
    <source>
        <dbReference type="EMBL" id="MBC8531178.1"/>
    </source>
</evidence>
<dbReference type="InterPro" id="IPR001478">
    <property type="entry name" value="PDZ"/>
</dbReference>
<gene>
    <name evidence="2" type="primary">spoIVB</name>
    <name evidence="2" type="ORF">H8696_04865</name>
</gene>
<dbReference type="Proteomes" id="UP000623172">
    <property type="component" value="Unassembled WGS sequence"/>
</dbReference>
<dbReference type="Pfam" id="PF13180">
    <property type="entry name" value="PDZ_2"/>
    <property type="match status" value="1"/>
</dbReference>
<dbReference type="Pfam" id="PF05580">
    <property type="entry name" value="Peptidase_S55"/>
    <property type="match status" value="1"/>
</dbReference>
<dbReference type="NCBIfam" id="TIGR02860">
    <property type="entry name" value="spore_IV_B"/>
    <property type="match status" value="1"/>
</dbReference>
<dbReference type="InterPro" id="IPR014219">
    <property type="entry name" value="SpoIVB"/>
</dbReference>
<dbReference type="EMBL" id="JACRSR010000001">
    <property type="protein sequence ID" value="MBC8531178.1"/>
    <property type="molecule type" value="Genomic_DNA"/>
</dbReference>
<keyword evidence="3" id="KW-1185">Reference proteome</keyword>
<reference evidence="2" key="1">
    <citation type="submission" date="2020-08" db="EMBL/GenBank/DDBJ databases">
        <title>Genome public.</title>
        <authorList>
            <person name="Liu C."/>
            <person name="Sun Q."/>
        </authorList>
    </citation>
    <scope>NUCLEOTIDE SEQUENCE</scope>
    <source>
        <strain evidence="2">NSJ-53</strain>
    </source>
</reference>
<dbReference type="RefSeq" id="WP_249315304.1">
    <property type="nucleotide sequence ID" value="NZ_JACRSR010000001.1"/>
</dbReference>
<proteinExistence type="predicted"/>
<accession>A0A926D4G8</accession>